<gene>
    <name evidence="1" type="ORF">GCM10007116_05480</name>
</gene>
<protein>
    <submittedName>
        <fullName evidence="1">Uncharacterized protein</fullName>
    </submittedName>
</protein>
<dbReference type="AlphaFoldDB" id="A0A830H2G7"/>
<reference evidence="1" key="2">
    <citation type="submission" date="2020-09" db="EMBL/GenBank/DDBJ databases">
        <authorList>
            <person name="Sun Q."/>
            <person name="Ohkuma M."/>
        </authorList>
    </citation>
    <scope>NUCLEOTIDE SEQUENCE</scope>
    <source>
        <strain evidence="1">JCM 31740</strain>
    </source>
</reference>
<dbReference type="EMBL" id="BMQS01000004">
    <property type="protein sequence ID" value="GGT90555.1"/>
    <property type="molecule type" value="Genomic_DNA"/>
</dbReference>
<comment type="caution">
    <text evidence="1">The sequence shown here is derived from an EMBL/GenBank/DDBJ whole genome shotgun (WGS) entry which is preliminary data.</text>
</comment>
<dbReference type="Proteomes" id="UP000616143">
    <property type="component" value="Unassembled WGS sequence"/>
</dbReference>
<proteinExistence type="predicted"/>
<organism evidence="1 2">
    <name type="scientific">Sulfodiicoccus acidiphilus</name>
    <dbReference type="NCBI Taxonomy" id="1670455"/>
    <lineage>
        <taxon>Archaea</taxon>
        <taxon>Thermoproteota</taxon>
        <taxon>Thermoprotei</taxon>
        <taxon>Sulfolobales</taxon>
        <taxon>Sulfolobaceae</taxon>
        <taxon>Sulfodiicoccus</taxon>
    </lineage>
</organism>
<name>A0A830H2G7_9CREN</name>
<reference evidence="1" key="1">
    <citation type="journal article" date="2014" name="Int. J. Syst. Evol. Microbiol.">
        <title>Complete genome sequence of Corynebacterium casei LMG S-19264T (=DSM 44701T), isolated from a smear-ripened cheese.</title>
        <authorList>
            <consortium name="US DOE Joint Genome Institute (JGI-PGF)"/>
            <person name="Walter F."/>
            <person name="Albersmeier A."/>
            <person name="Kalinowski J."/>
            <person name="Ruckert C."/>
        </authorList>
    </citation>
    <scope>NUCLEOTIDE SEQUENCE</scope>
    <source>
        <strain evidence="1">JCM 31740</strain>
    </source>
</reference>
<evidence type="ECO:0000313" key="1">
    <source>
        <dbReference type="EMBL" id="GGT90555.1"/>
    </source>
</evidence>
<sequence>MALPLDVQGTVQPGGEFVVEGTVRYASRFLRHLNAVWTTSLRHVVTRYRFSRRLE</sequence>
<evidence type="ECO:0000313" key="2">
    <source>
        <dbReference type="Proteomes" id="UP000616143"/>
    </source>
</evidence>
<accession>A0A830H2G7</accession>